<proteinExistence type="predicted"/>
<evidence type="ECO:0000313" key="5">
    <source>
        <dbReference type="EMBL" id="MCH6166791.1"/>
    </source>
</evidence>
<keyword evidence="5" id="KW-0560">Oxidoreductase</keyword>
<dbReference type="Pfam" id="PF03098">
    <property type="entry name" value="An_peroxidase"/>
    <property type="match status" value="1"/>
</dbReference>
<feature type="region of interest" description="Disordered" evidence="4">
    <location>
        <begin position="165"/>
        <end position="189"/>
    </location>
</feature>
<protein>
    <submittedName>
        <fullName evidence="5">Heme peroxidase family protein</fullName>
    </submittedName>
</protein>
<organism evidence="5 6">
    <name type="scientific">Pseudonocardia alaniniphila</name>
    <dbReference type="NCBI Taxonomy" id="75291"/>
    <lineage>
        <taxon>Bacteria</taxon>
        <taxon>Bacillati</taxon>
        <taxon>Actinomycetota</taxon>
        <taxon>Actinomycetes</taxon>
        <taxon>Pseudonocardiales</taxon>
        <taxon>Pseudonocardiaceae</taxon>
        <taxon>Pseudonocardia</taxon>
    </lineage>
</organism>
<dbReference type="PANTHER" id="PTHR11475:SF4">
    <property type="entry name" value="CHORION PEROXIDASE"/>
    <property type="match status" value="1"/>
</dbReference>
<dbReference type="InterPro" id="IPR019791">
    <property type="entry name" value="Haem_peroxidase_animal"/>
</dbReference>
<evidence type="ECO:0000313" key="6">
    <source>
        <dbReference type="Proteomes" id="UP001299970"/>
    </source>
</evidence>
<comment type="subcellular location">
    <subcellularLocation>
        <location evidence="1">Secreted</location>
    </subcellularLocation>
</comment>
<keyword evidence="6" id="KW-1185">Reference proteome</keyword>
<dbReference type="InterPro" id="IPR037120">
    <property type="entry name" value="Haem_peroxidase_sf_animal"/>
</dbReference>
<name>A0ABS9TEQ6_9PSEU</name>
<evidence type="ECO:0000256" key="3">
    <source>
        <dbReference type="ARBA" id="ARBA00023180"/>
    </source>
</evidence>
<keyword evidence="3" id="KW-0325">Glycoprotein</keyword>
<reference evidence="5 6" key="1">
    <citation type="submission" date="2022-03" db="EMBL/GenBank/DDBJ databases">
        <title>Pseudonocardia alaer sp. nov., a novel actinomycete isolated from reed forest soil.</title>
        <authorList>
            <person name="Wang L."/>
        </authorList>
    </citation>
    <scope>NUCLEOTIDE SEQUENCE [LARGE SCALE GENOMIC DNA]</scope>
    <source>
        <strain evidence="5 6">Y-16303</strain>
    </source>
</reference>
<dbReference type="RefSeq" id="WP_241036827.1">
    <property type="nucleotide sequence ID" value="NZ_BAAAJF010000036.1"/>
</dbReference>
<dbReference type="GO" id="GO:0004601">
    <property type="term" value="F:peroxidase activity"/>
    <property type="evidence" value="ECO:0007669"/>
    <property type="project" value="UniProtKB-KW"/>
</dbReference>
<dbReference type="Proteomes" id="UP001299970">
    <property type="component" value="Unassembled WGS sequence"/>
</dbReference>
<dbReference type="InterPro" id="IPR010255">
    <property type="entry name" value="Haem_peroxidase_sf"/>
</dbReference>
<dbReference type="PANTHER" id="PTHR11475">
    <property type="entry name" value="OXIDASE/PEROXIDASE"/>
    <property type="match status" value="1"/>
</dbReference>
<evidence type="ECO:0000256" key="2">
    <source>
        <dbReference type="ARBA" id="ARBA00022525"/>
    </source>
</evidence>
<keyword evidence="2" id="KW-0964">Secreted</keyword>
<dbReference type="EMBL" id="JAKXMK010000011">
    <property type="protein sequence ID" value="MCH6166791.1"/>
    <property type="molecule type" value="Genomic_DNA"/>
</dbReference>
<keyword evidence="5" id="KW-0575">Peroxidase</keyword>
<evidence type="ECO:0000256" key="4">
    <source>
        <dbReference type="SAM" id="MobiDB-lite"/>
    </source>
</evidence>
<dbReference type="CDD" id="cd09819">
    <property type="entry name" value="An_peroxidase_bacterial_1"/>
    <property type="match status" value="1"/>
</dbReference>
<dbReference type="SUPFAM" id="SSF48113">
    <property type="entry name" value="Heme-dependent peroxidases"/>
    <property type="match status" value="1"/>
</dbReference>
<gene>
    <name evidence="5" type="ORF">MMF94_13970</name>
</gene>
<sequence length="574" mass="62389">MNRHERDDYYVVGEGVYRTDQNGAQLLARPSTLDQYRKFRFSRLGPMGDPMDDAARQIVEQVADVMAGKGVTDPDSHDPVIPAGFTYLGQFVDHDLTLDKTAVHLGQDVSVAELIQGRSVSLDLDSLYGLGPARDPQFYDPDGVHLRTGSTVGVAFPPDTPVANADQAGFDLPRSGQGATPAERRAPVIPDSRNDENLVVAQTHLMFIRFHNTVAGKFAEQGLTGTALFEKARAEVTKHYQWILRTDFLPRIVDQAVLDDVFTNGRKFFEVPPTSADGAGEQQTRETIDAPTMPVEFSVASYRLGHSMVRDAYEWNAVFRTGGPGGVAPLGLLFRFTGTSGNFTPGSATDLSDLNDVNAAGPERLPSNWIADFRRLYDFSEAQRPDLKPADGLVNVTKRIDTLLVDPLRQLPEGAFDGRTAAVSTVGRGLNLAFRNLTRAGMVRLATGQQMAAFLGVEVLKPDVILAGNGGAVLPTASDTQPGLTDEQKAWFGEHTPLWFYILREAEVAQGKVTGVGARIVAEVFHAAMEASANSIVRDQAWRPSFGPDAATFRMVDMLLFAVAGNEQVLFPLG</sequence>
<evidence type="ECO:0000256" key="1">
    <source>
        <dbReference type="ARBA" id="ARBA00004613"/>
    </source>
</evidence>
<dbReference type="Gene3D" id="1.10.640.10">
    <property type="entry name" value="Haem peroxidase domain superfamily, animal type"/>
    <property type="match status" value="1"/>
</dbReference>
<comment type="caution">
    <text evidence="5">The sequence shown here is derived from an EMBL/GenBank/DDBJ whole genome shotgun (WGS) entry which is preliminary data.</text>
</comment>
<accession>A0ABS9TEQ6</accession>